<dbReference type="InterPro" id="IPR047216">
    <property type="entry name" value="Endonuclease_DUF559_bact"/>
</dbReference>
<evidence type="ECO:0000259" key="1">
    <source>
        <dbReference type="Pfam" id="PF04480"/>
    </source>
</evidence>
<accession>A0A7W2M635</accession>
<dbReference type="Pfam" id="PF04480">
    <property type="entry name" value="DUF559"/>
    <property type="match status" value="1"/>
</dbReference>
<name>A0A7W2M635_9FLAO</name>
<reference evidence="2 3" key="1">
    <citation type="submission" date="2020-07" db="EMBL/GenBank/DDBJ databases">
        <title>Bacterium isolated from marine sediment.</title>
        <authorList>
            <person name="Shang D."/>
        </authorList>
    </citation>
    <scope>NUCLEOTIDE SEQUENCE [LARGE SCALE GENOMIC DNA]</scope>
    <source>
        <strain evidence="2 3">F6074</strain>
    </source>
</reference>
<dbReference type="InterPro" id="IPR011335">
    <property type="entry name" value="Restrct_endonuc-II-like"/>
</dbReference>
<evidence type="ECO:0000313" key="2">
    <source>
        <dbReference type="EMBL" id="MBA6153384.1"/>
    </source>
</evidence>
<proteinExistence type="predicted"/>
<comment type="caution">
    <text evidence="2">The sequence shown here is derived from an EMBL/GenBank/DDBJ whole genome shotgun (WGS) entry which is preliminary data.</text>
</comment>
<evidence type="ECO:0000313" key="3">
    <source>
        <dbReference type="Proteomes" id="UP000541857"/>
    </source>
</evidence>
<dbReference type="EMBL" id="JACGLT010000008">
    <property type="protein sequence ID" value="MBA6153384.1"/>
    <property type="molecule type" value="Genomic_DNA"/>
</dbReference>
<dbReference type="CDD" id="cd01038">
    <property type="entry name" value="Endonuclease_DUF559"/>
    <property type="match status" value="1"/>
</dbReference>
<protein>
    <submittedName>
        <fullName evidence="2">Endonuclease domain-containing protein</fullName>
    </submittedName>
</protein>
<keyword evidence="2" id="KW-0255">Endonuclease</keyword>
<dbReference type="PANTHER" id="PTHR38590">
    <property type="entry name" value="BLL0828 PROTEIN"/>
    <property type="match status" value="1"/>
</dbReference>
<dbReference type="GO" id="GO:0004519">
    <property type="term" value="F:endonuclease activity"/>
    <property type="evidence" value="ECO:0007669"/>
    <property type="project" value="UniProtKB-KW"/>
</dbReference>
<organism evidence="2 3">
    <name type="scientific">Gelidibacter maritimus</name>
    <dbReference type="NCBI Taxonomy" id="2761487"/>
    <lineage>
        <taxon>Bacteria</taxon>
        <taxon>Pseudomonadati</taxon>
        <taxon>Bacteroidota</taxon>
        <taxon>Flavobacteriia</taxon>
        <taxon>Flavobacteriales</taxon>
        <taxon>Flavobacteriaceae</taxon>
        <taxon>Gelidibacter</taxon>
    </lineage>
</organism>
<keyword evidence="3" id="KW-1185">Reference proteome</keyword>
<dbReference type="Gene3D" id="3.40.960.10">
    <property type="entry name" value="VSR Endonuclease"/>
    <property type="match status" value="1"/>
</dbReference>
<sequence>MFKGAPKSTFLKARLLRNKMTSAEKILWSYLKNKKLEGYKFRRQHPIHLFIVDFYCHELGLIIEVDGPYHATKEQKQQDEKRTELLNYQGLTVIRFTNEEVHTEIDMVVTKIKDVIKTINISIRKGI</sequence>
<feature type="domain" description="DUF559" evidence="1">
    <location>
        <begin position="11"/>
        <end position="116"/>
    </location>
</feature>
<keyword evidence="2" id="KW-0378">Hydrolase</keyword>
<dbReference type="PANTHER" id="PTHR38590:SF1">
    <property type="entry name" value="BLL0828 PROTEIN"/>
    <property type="match status" value="1"/>
</dbReference>
<dbReference type="Proteomes" id="UP000541857">
    <property type="component" value="Unassembled WGS sequence"/>
</dbReference>
<keyword evidence="2" id="KW-0540">Nuclease</keyword>
<dbReference type="InterPro" id="IPR007569">
    <property type="entry name" value="DUF559"/>
</dbReference>
<dbReference type="SUPFAM" id="SSF52980">
    <property type="entry name" value="Restriction endonuclease-like"/>
    <property type="match status" value="1"/>
</dbReference>
<gene>
    <name evidence="2" type="ORF">H3Z82_11650</name>
</gene>
<dbReference type="AlphaFoldDB" id="A0A7W2M635"/>